<comment type="subcellular location">
    <subcellularLocation>
        <location evidence="1 15">Membrane</location>
        <topology evidence="1 15">Multi-pass membrane protein</topology>
    </subcellularLocation>
</comment>
<dbReference type="GO" id="GO:0005524">
    <property type="term" value="F:ATP binding"/>
    <property type="evidence" value="ECO:0007669"/>
    <property type="project" value="UniProtKB-UniRule"/>
</dbReference>
<evidence type="ECO:0000256" key="14">
    <source>
        <dbReference type="PIRSR" id="PIRSR606539-3"/>
    </source>
</evidence>
<evidence type="ECO:0000256" key="10">
    <source>
        <dbReference type="ARBA" id="ARBA00023136"/>
    </source>
</evidence>
<feature type="binding site" evidence="13">
    <location>
        <position position="826"/>
    </location>
    <ligand>
        <name>ATP</name>
        <dbReference type="ChEBI" id="CHEBI:30616"/>
    </ligand>
</feature>
<keyword evidence="3 15" id="KW-0812">Transmembrane</keyword>
<evidence type="ECO:0000256" key="11">
    <source>
        <dbReference type="ARBA" id="ARBA00034036"/>
    </source>
</evidence>
<dbReference type="GO" id="GO:0016887">
    <property type="term" value="F:ATP hydrolysis activity"/>
    <property type="evidence" value="ECO:0007669"/>
    <property type="project" value="InterPro"/>
</dbReference>
<dbReference type="SUPFAM" id="SSF81665">
    <property type="entry name" value="Calcium ATPase, transmembrane domain M"/>
    <property type="match status" value="1"/>
</dbReference>
<dbReference type="PRINTS" id="PR00119">
    <property type="entry name" value="CATATPASE"/>
</dbReference>
<dbReference type="GO" id="GO:0045332">
    <property type="term" value="P:phospholipid translocation"/>
    <property type="evidence" value="ECO:0007669"/>
    <property type="project" value="TreeGrafter"/>
</dbReference>
<comment type="catalytic activity">
    <reaction evidence="11 15">
        <text>ATP + H2O + phospholipidSide 1 = ADP + phosphate + phospholipidSide 2.</text>
        <dbReference type="EC" id="7.6.2.1"/>
    </reaction>
</comment>
<dbReference type="Pfam" id="PF16209">
    <property type="entry name" value="PhoLip_ATPase_N"/>
    <property type="match status" value="1"/>
</dbReference>
<dbReference type="PANTHER" id="PTHR24092">
    <property type="entry name" value="PROBABLE PHOSPHOLIPID-TRANSPORTING ATPASE"/>
    <property type="match status" value="1"/>
</dbReference>
<feature type="binding site" evidence="14">
    <location>
        <position position="503"/>
    </location>
    <ligand>
        <name>Mg(2+)</name>
        <dbReference type="ChEBI" id="CHEBI:18420"/>
    </ligand>
</feature>
<reference evidence="19 20" key="1">
    <citation type="submission" date="2015-03" db="EMBL/GenBank/DDBJ databases">
        <title>Draft genome of the nematode, Opisthorchis viverrini.</title>
        <authorList>
            <person name="Mitreva M."/>
        </authorList>
    </citation>
    <scope>NUCLEOTIDE SEQUENCE [LARGE SCALE GENOMIC DNA]</scope>
    <source>
        <strain evidence="19">Khon Kaen</strain>
    </source>
</reference>
<feature type="binding site" evidence="14">
    <location>
        <position position="1039"/>
    </location>
    <ligand>
        <name>Mg(2+)</name>
        <dbReference type="ChEBI" id="CHEBI:18420"/>
    </ligand>
</feature>
<dbReference type="EMBL" id="KV906419">
    <property type="protein sequence ID" value="OON14777.1"/>
    <property type="molecule type" value="Genomic_DNA"/>
</dbReference>
<evidence type="ECO:0000256" key="6">
    <source>
        <dbReference type="ARBA" id="ARBA00022840"/>
    </source>
</evidence>
<dbReference type="Gene3D" id="3.40.50.1000">
    <property type="entry name" value="HAD superfamily/HAD-like"/>
    <property type="match status" value="1"/>
</dbReference>
<keyword evidence="6 13" id="KW-0067">ATP-binding</keyword>
<evidence type="ECO:0000256" key="5">
    <source>
        <dbReference type="ARBA" id="ARBA00022741"/>
    </source>
</evidence>
<evidence type="ECO:0000256" key="7">
    <source>
        <dbReference type="ARBA" id="ARBA00022842"/>
    </source>
</evidence>
<feature type="binding site" evidence="13">
    <location>
        <position position="709"/>
    </location>
    <ligand>
        <name>ATP</name>
        <dbReference type="ChEBI" id="CHEBI:30616"/>
    </ligand>
</feature>
<feature type="domain" description="P-type ATPase C-terminal" evidence="18">
    <location>
        <begin position="1204"/>
        <end position="1346"/>
    </location>
</feature>
<keyword evidence="9 15" id="KW-1133">Transmembrane helix</keyword>
<keyword evidence="7 14" id="KW-0460">Magnesium</keyword>
<dbReference type="SUPFAM" id="SSF81660">
    <property type="entry name" value="Metal cation-transporting ATPase, ATP-binding domain N"/>
    <property type="match status" value="1"/>
</dbReference>
<dbReference type="InterPro" id="IPR018303">
    <property type="entry name" value="ATPase_P-typ_P_site"/>
</dbReference>
<keyword evidence="20" id="KW-1185">Reference proteome</keyword>
<dbReference type="NCBIfam" id="TIGR01652">
    <property type="entry name" value="ATPase-Plipid"/>
    <property type="match status" value="1"/>
</dbReference>
<feature type="binding site" evidence="13">
    <location>
        <position position="501"/>
    </location>
    <ligand>
        <name>ATP</name>
        <dbReference type="ChEBI" id="CHEBI:30616"/>
    </ligand>
</feature>
<evidence type="ECO:0000256" key="9">
    <source>
        <dbReference type="ARBA" id="ARBA00022989"/>
    </source>
</evidence>
<evidence type="ECO:0000256" key="3">
    <source>
        <dbReference type="ARBA" id="ARBA00022692"/>
    </source>
</evidence>
<feature type="domain" description="P-type ATPase C-terminal" evidence="18">
    <location>
        <begin position="1061"/>
        <end position="1165"/>
    </location>
</feature>
<accession>A0A1S8WK02</accession>
<feature type="binding site" evidence="14">
    <location>
        <position position="501"/>
    </location>
    <ligand>
        <name>Mg(2+)</name>
        <dbReference type="ChEBI" id="CHEBI:18420"/>
    </ligand>
</feature>
<dbReference type="InterPro" id="IPR044492">
    <property type="entry name" value="P_typ_ATPase_HD_dom"/>
</dbReference>
<evidence type="ECO:0000259" key="17">
    <source>
        <dbReference type="Pfam" id="PF16209"/>
    </source>
</evidence>
<dbReference type="Gene3D" id="2.70.150.10">
    <property type="entry name" value="Calcium-transporting ATPase, cytoplasmic transduction domain A"/>
    <property type="match status" value="1"/>
</dbReference>
<feature type="transmembrane region" description="Helical" evidence="15">
    <location>
        <begin position="1211"/>
        <end position="1239"/>
    </location>
</feature>
<evidence type="ECO:0000256" key="4">
    <source>
        <dbReference type="ARBA" id="ARBA00022723"/>
    </source>
</evidence>
<comment type="similarity">
    <text evidence="2 15">Belongs to the cation transport ATPase (P-type) (TC 3.A.3) family. Type IV subfamily.</text>
</comment>
<evidence type="ECO:0000256" key="13">
    <source>
        <dbReference type="PIRSR" id="PIRSR606539-2"/>
    </source>
</evidence>
<protein>
    <recommendedName>
        <fullName evidence="15">Phospholipid-transporting ATPase</fullName>
        <ecNumber evidence="15">7.6.2.1</ecNumber>
    </recommendedName>
</protein>
<feature type="binding site" evidence="13">
    <location>
        <position position="745"/>
    </location>
    <ligand>
        <name>ATP</name>
        <dbReference type="ChEBI" id="CHEBI:30616"/>
    </ligand>
</feature>
<dbReference type="InterPro" id="IPR032631">
    <property type="entry name" value="P-type_ATPase_N"/>
</dbReference>
<dbReference type="GO" id="GO:0005886">
    <property type="term" value="C:plasma membrane"/>
    <property type="evidence" value="ECO:0007669"/>
    <property type="project" value="TreeGrafter"/>
</dbReference>
<feature type="transmembrane region" description="Helical" evidence="15">
    <location>
        <begin position="1122"/>
        <end position="1142"/>
    </location>
</feature>
<feature type="binding site" evidence="13">
    <location>
        <position position="503"/>
    </location>
    <ligand>
        <name>ATP</name>
        <dbReference type="ChEBI" id="CHEBI:30616"/>
    </ligand>
</feature>
<dbReference type="Proteomes" id="UP000243686">
    <property type="component" value="Unassembled WGS sequence"/>
</dbReference>
<feature type="transmembrane region" description="Helical" evidence="15">
    <location>
        <begin position="1259"/>
        <end position="1280"/>
    </location>
</feature>
<dbReference type="Pfam" id="PF16212">
    <property type="entry name" value="PhoLip_ATPase_C"/>
    <property type="match status" value="2"/>
</dbReference>
<feature type="transmembrane region" description="Helical" evidence="15">
    <location>
        <begin position="1096"/>
        <end position="1116"/>
    </location>
</feature>
<dbReference type="InterPro" id="IPR032630">
    <property type="entry name" value="P_typ_ATPase_c"/>
</dbReference>
<dbReference type="InterPro" id="IPR001757">
    <property type="entry name" value="P_typ_ATPase"/>
</dbReference>
<feature type="signal peptide" evidence="16">
    <location>
        <begin position="1"/>
        <end position="16"/>
    </location>
</feature>
<dbReference type="InterPro" id="IPR036412">
    <property type="entry name" value="HAD-like_sf"/>
</dbReference>
<dbReference type="SFLD" id="SFLDS00003">
    <property type="entry name" value="Haloacid_Dehalogenase"/>
    <property type="match status" value="1"/>
</dbReference>
<evidence type="ECO:0000313" key="19">
    <source>
        <dbReference type="EMBL" id="OON14777.1"/>
    </source>
</evidence>
<feature type="transmembrane region" description="Helical" evidence="15">
    <location>
        <begin position="1178"/>
        <end position="1199"/>
    </location>
</feature>
<proteinExistence type="inferred from homology"/>
<feature type="binding site" evidence="13">
    <location>
        <position position="1006"/>
    </location>
    <ligand>
        <name>ATP</name>
        <dbReference type="ChEBI" id="CHEBI:30616"/>
    </ligand>
</feature>
<feature type="transmembrane region" description="Helical" evidence="15">
    <location>
        <begin position="1287"/>
        <end position="1304"/>
    </location>
</feature>
<dbReference type="Pfam" id="PF13246">
    <property type="entry name" value="Cation_ATPase"/>
    <property type="match status" value="1"/>
</dbReference>
<feature type="transmembrane region" description="Helical" evidence="15">
    <location>
        <begin position="388"/>
        <end position="411"/>
    </location>
</feature>
<feature type="domain" description="P-type ATPase N-terminal" evidence="17">
    <location>
        <begin position="113"/>
        <end position="155"/>
    </location>
</feature>
<feature type="binding site" evidence="13">
    <location>
        <position position="502"/>
    </location>
    <ligand>
        <name>ATP</name>
        <dbReference type="ChEBI" id="CHEBI:30616"/>
    </ligand>
</feature>
<dbReference type="InterPro" id="IPR023298">
    <property type="entry name" value="ATPase_P-typ_TM_dom_sf"/>
</dbReference>
<feature type="binding site" evidence="13">
    <location>
        <position position="1000"/>
    </location>
    <ligand>
        <name>ATP</name>
        <dbReference type="ChEBI" id="CHEBI:30616"/>
    </ligand>
</feature>
<organism evidence="19 20">
    <name type="scientific">Opisthorchis viverrini</name>
    <name type="common">Southeast Asian liver fluke</name>
    <dbReference type="NCBI Taxonomy" id="6198"/>
    <lineage>
        <taxon>Eukaryota</taxon>
        <taxon>Metazoa</taxon>
        <taxon>Spiralia</taxon>
        <taxon>Lophotrochozoa</taxon>
        <taxon>Platyhelminthes</taxon>
        <taxon>Trematoda</taxon>
        <taxon>Digenea</taxon>
        <taxon>Opisthorchiida</taxon>
        <taxon>Opisthorchiata</taxon>
        <taxon>Opisthorchiidae</taxon>
        <taxon>Opisthorchis</taxon>
    </lineage>
</organism>
<evidence type="ECO:0000259" key="18">
    <source>
        <dbReference type="Pfam" id="PF16212"/>
    </source>
</evidence>
<dbReference type="InterPro" id="IPR008250">
    <property type="entry name" value="ATPase_P-typ_transduc_dom_A_sf"/>
</dbReference>
<sequence length="1391" mass="156338">MLILLGVTLKVTRVWTNHGVTRTRNEKLSRCCSCVSDGQNTGEKWIVASCVIRSWVSCIQTDTGEPETIYAVHHTILSIMCKLEWFRRRKKSTSTGRTVFANQGPACLLNDGEEMKQFCSNAIISARYTWLNFVPKNLFEQFHNMANIFFATITVPYAFAEAATSVWSNLGPLIAILVMTMIKDGIEDILRHRRDRKVNHRLVQTLNVNPAGTTPEWVVKRAMNLRVGDVICCERDQSFPCDLVVLASSNTSTEINVTTTNLDGESNIKKYYAVSSTQPAYLKLAPDRFHKMITNSSHPLHKMIKSLYVRVECEQPNADLTKFEGRLSTKYVKDIPLSTSNVALRGAKLRNTDFMLGMVVYTGEETKLSLNGKKSARKYTTRESRSNVILLSFIVSMVLLAVIFATVFTLWTGKTKNTIWYIPTSPQTSWQFIQNLFRFVFILNYLIPISIVITIELQQLLLAFLISQDMKMYLESEDLCAKANSSQLADELGQVEFLFSDKTGTLTLNSMRLCLCGILESEKVYTFRPLSATSSNTSTDFCAFETVWDRESNSSQSDTSDSFPNKSTIHRQWLIPDANDTLLQEFLTTSALCHTLDVANTEIDGEYQNGRNEISLSQIPIYEASSPDEKALVEGAAQNGVVFVGVEPVEDSISTKRYKIEYRNGGSTNDNAAEQKCYLVDAVLEFTSERKRMTVMVRYPDGTYHIHSKGAESTMLTPENCPATSGGLRTQAIKYVTDFAVEGYRTLVFSSRQLEEAEYRTLLTDLHKASGLVGSERATAMQNAYAAIETNLSPKFVTAVEDQLQPGVKECLKNLREAGIQVWILTGDKEETAITVSQAAGHFTQQMSLLRLTHCPDFETAACMVFEQLEGLQSRTDERRLSRGKALTSHTEKFYPQITATAEEVDDALYAVAEEVLSSEGENASKINRIKNLQRKMLSLTRTKITSRTHRRKHRRRPGCGGEPIGLVIDGKTLSFMLQPSLREAFLDLCMNVTTVLCCRMTPLQKASIVQLVQFGLSVNSIGGGGPPVTAAVGDGGNDVAMILQASVGVGIYGKEGLEAARAADYSIPQFRHLTRLFLLHGHWSYHRISFTMNLFYFKCTALVTTQIMLNFYGGFSQTVSYSSLMFALFNLTMTSLTCLLYGIFEQHLPENALLARPYLYRLVIILNVLRVQTSQSFYFVFLCCTPEPVTPLLPIYFVPEQISQQANLKLWYVMIWIVEGVWHGIITFIMTFFALGGGFYAPASFYDSGLSSRATYDLYFLGIANFIFLWISVSVRILTLSRCINTGVLIGYGITLINIVLFYPDQPAAFVGLFLSPAFWFTLILTVVLANMPGLIWRILSDAWWTVQIELSKISSKRMRHKLLRSFRVWLSAIIWGDRDLTTSDIKEDE</sequence>
<feature type="transmembrane region" description="Helical" evidence="15">
    <location>
        <begin position="445"/>
        <end position="466"/>
    </location>
</feature>
<feature type="binding site" evidence="13">
    <location>
        <position position="1038"/>
    </location>
    <ligand>
        <name>ATP</name>
        <dbReference type="ChEBI" id="CHEBI:30616"/>
    </ligand>
</feature>
<dbReference type="PANTHER" id="PTHR24092:SF175">
    <property type="entry name" value="PHOSPHOLIPID-TRANSPORTING ATPASE"/>
    <property type="match status" value="1"/>
</dbReference>
<evidence type="ECO:0000256" key="1">
    <source>
        <dbReference type="ARBA" id="ARBA00004141"/>
    </source>
</evidence>
<dbReference type="SFLD" id="SFLDF00027">
    <property type="entry name" value="p-type_atpase"/>
    <property type="match status" value="1"/>
</dbReference>
<dbReference type="InterPro" id="IPR023214">
    <property type="entry name" value="HAD_sf"/>
</dbReference>
<dbReference type="InterPro" id="IPR023299">
    <property type="entry name" value="ATPase_P-typ_cyto_dom_N"/>
</dbReference>
<keyword evidence="4 14" id="KW-0479">Metal-binding</keyword>
<feature type="binding site" evidence="13">
    <location>
        <position position="686"/>
    </location>
    <ligand>
        <name>ATP</name>
        <dbReference type="ChEBI" id="CHEBI:30616"/>
    </ligand>
</feature>
<dbReference type="GO" id="GO:0140326">
    <property type="term" value="F:ATPase-coupled intramembrane lipid transporter activity"/>
    <property type="evidence" value="ECO:0007669"/>
    <property type="project" value="UniProtKB-EC"/>
</dbReference>
<feature type="non-terminal residue" evidence="19">
    <location>
        <position position="1391"/>
    </location>
</feature>
<dbReference type="SUPFAM" id="SSF56784">
    <property type="entry name" value="HAD-like"/>
    <property type="match status" value="1"/>
</dbReference>
<dbReference type="NCBIfam" id="TIGR01494">
    <property type="entry name" value="ATPase_P-type"/>
    <property type="match status" value="1"/>
</dbReference>
<comment type="cofactor">
    <cofactor evidence="14">
        <name>Mg(2+)</name>
        <dbReference type="ChEBI" id="CHEBI:18420"/>
    </cofactor>
</comment>
<evidence type="ECO:0000313" key="20">
    <source>
        <dbReference type="Proteomes" id="UP000243686"/>
    </source>
</evidence>
<keyword evidence="16" id="KW-0732">Signal</keyword>
<feature type="binding site" evidence="13">
    <location>
        <position position="629"/>
    </location>
    <ligand>
        <name>ATP</name>
        <dbReference type="ChEBI" id="CHEBI:30616"/>
    </ligand>
</feature>
<evidence type="ECO:0000256" key="15">
    <source>
        <dbReference type="RuleBase" id="RU362033"/>
    </source>
</evidence>
<gene>
    <name evidence="19" type="ORF">X801_09430</name>
</gene>
<feature type="binding site" evidence="14">
    <location>
        <position position="1035"/>
    </location>
    <ligand>
        <name>Mg(2+)</name>
        <dbReference type="ChEBI" id="CHEBI:18420"/>
    </ligand>
</feature>
<dbReference type="Gene3D" id="3.40.1110.10">
    <property type="entry name" value="Calcium-transporting ATPase, cytoplasmic domain N"/>
    <property type="match status" value="1"/>
</dbReference>
<dbReference type="PROSITE" id="PS00154">
    <property type="entry name" value="ATPASE_E1_E2"/>
    <property type="match status" value="1"/>
</dbReference>
<dbReference type="InterPro" id="IPR006539">
    <property type="entry name" value="P-type_ATPase_IV"/>
</dbReference>
<feature type="binding site" evidence="13">
    <location>
        <position position="1039"/>
    </location>
    <ligand>
        <name>ATP</name>
        <dbReference type="ChEBI" id="CHEBI:30616"/>
    </ligand>
</feature>
<feature type="active site" description="4-aspartylphosphate intermediate" evidence="12">
    <location>
        <position position="501"/>
    </location>
</feature>
<dbReference type="EC" id="7.6.2.1" evidence="15"/>
<dbReference type="GO" id="GO:0005783">
    <property type="term" value="C:endoplasmic reticulum"/>
    <property type="evidence" value="ECO:0007669"/>
    <property type="project" value="TreeGrafter"/>
</dbReference>
<dbReference type="GO" id="GO:0000287">
    <property type="term" value="F:magnesium ion binding"/>
    <property type="evidence" value="ECO:0007669"/>
    <property type="project" value="UniProtKB-UniRule"/>
</dbReference>
<evidence type="ECO:0000256" key="16">
    <source>
        <dbReference type="SAM" id="SignalP"/>
    </source>
</evidence>
<keyword evidence="10 15" id="KW-0472">Membrane</keyword>
<keyword evidence="5 13" id="KW-0547">Nucleotide-binding</keyword>
<evidence type="ECO:0000256" key="12">
    <source>
        <dbReference type="PIRSR" id="PIRSR606539-1"/>
    </source>
</evidence>
<keyword evidence="8 15" id="KW-1278">Translocase</keyword>
<name>A0A1S8WK02_OPIVI</name>
<dbReference type="SFLD" id="SFLDG00002">
    <property type="entry name" value="C1.7:_P-type_atpase_like"/>
    <property type="match status" value="1"/>
</dbReference>
<evidence type="ECO:0000256" key="8">
    <source>
        <dbReference type="ARBA" id="ARBA00022967"/>
    </source>
</evidence>
<feature type="binding site" evidence="13">
    <location>
        <position position="828"/>
    </location>
    <ligand>
        <name>ATP</name>
        <dbReference type="ChEBI" id="CHEBI:30616"/>
    </ligand>
</feature>
<feature type="binding site" evidence="13">
    <location>
        <position position="827"/>
    </location>
    <ligand>
        <name>ATP</name>
        <dbReference type="ChEBI" id="CHEBI:30616"/>
    </ligand>
</feature>
<evidence type="ECO:0000256" key="2">
    <source>
        <dbReference type="ARBA" id="ARBA00008109"/>
    </source>
</evidence>
<feature type="chain" id="PRO_5012029264" description="Phospholipid-transporting ATPase" evidence="16">
    <location>
        <begin position="17"/>
        <end position="1391"/>
    </location>
</feature>
<feature type="transmembrane region" description="Helical" evidence="15">
    <location>
        <begin position="1310"/>
        <end position="1331"/>
    </location>
</feature>
<dbReference type="SUPFAM" id="SSF81653">
    <property type="entry name" value="Calcium ATPase, transduction domain A"/>
    <property type="match status" value="1"/>
</dbReference>